<dbReference type="EMBL" id="QPFP01000107">
    <property type="protein sequence ID" value="TEB21588.1"/>
    <property type="molecule type" value="Genomic_DNA"/>
</dbReference>
<reference evidence="2 3" key="1">
    <citation type="journal article" date="2019" name="Nat. Ecol. Evol.">
        <title>Megaphylogeny resolves global patterns of mushroom evolution.</title>
        <authorList>
            <person name="Varga T."/>
            <person name="Krizsan K."/>
            <person name="Foldi C."/>
            <person name="Dima B."/>
            <person name="Sanchez-Garcia M."/>
            <person name="Sanchez-Ramirez S."/>
            <person name="Szollosi G.J."/>
            <person name="Szarkandi J.G."/>
            <person name="Papp V."/>
            <person name="Albert L."/>
            <person name="Andreopoulos W."/>
            <person name="Angelini C."/>
            <person name="Antonin V."/>
            <person name="Barry K.W."/>
            <person name="Bougher N.L."/>
            <person name="Buchanan P."/>
            <person name="Buyck B."/>
            <person name="Bense V."/>
            <person name="Catcheside P."/>
            <person name="Chovatia M."/>
            <person name="Cooper J."/>
            <person name="Damon W."/>
            <person name="Desjardin D."/>
            <person name="Finy P."/>
            <person name="Geml J."/>
            <person name="Haridas S."/>
            <person name="Hughes K."/>
            <person name="Justo A."/>
            <person name="Karasinski D."/>
            <person name="Kautmanova I."/>
            <person name="Kiss B."/>
            <person name="Kocsube S."/>
            <person name="Kotiranta H."/>
            <person name="LaButti K.M."/>
            <person name="Lechner B.E."/>
            <person name="Liimatainen K."/>
            <person name="Lipzen A."/>
            <person name="Lukacs Z."/>
            <person name="Mihaltcheva S."/>
            <person name="Morgado L.N."/>
            <person name="Niskanen T."/>
            <person name="Noordeloos M.E."/>
            <person name="Ohm R.A."/>
            <person name="Ortiz-Santana B."/>
            <person name="Ovrebo C."/>
            <person name="Racz N."/>
            <person name="Riley R."/>
            <person name="Savchenko A."/>
            <person name="Shiryaev A."/>
            <person name="Soop K."/>
            <person name="Spirin V."/>
            <person name="Szebenyi C."/>
            <person name="Tomsovsky M."/>
            <person name="Tulloss R.E."/>
            <person name="Uehling J."/>
            <person name="Grigoriev I.V."/>
            <person name="Vagvolgyi C."/>
            <person name="Papp T."/>
            <person name="Martin F.M."/>
            <person name="Miettinen O."/>
            <person name="Hibbett D.S."/>
            <person name="Nagy L.G."/>
        </authorList>
    </citation>
    <scope>NUCLEOTIDE SEQUENCE [LARGE SCALE GENOMIC DNA]</scope>
    <source>
        <strain evidence="2 3">FP101781</strain>
    </source>
</reference>
<gene>
    <name evidence="2" type="ORF">FA13DRAFT_1716759</name>
</gene>
<evidence type="ECO:0000313" key="3">
    <source>
        <dbReference type="Proteomes" id="UP000298030"/>
    </source>
</evidence>
<evidence type="ECO:0000256" key="1">
    <source>
        <dbReference type="SAM" id="MobiDB-lite"/>
    </source>
</evidence>
<protein>
    <submittedName>
        <fullName evidence="2">Uncharacterized protein</fullName>
    </submittedName>
</protein>
<dbReference type="Proteomes" id="UP000298030">
    <property type="component" value="Unassembled WGS sequence"/>
</dbReference>
<dbReference type="AlphaFoldDB" id="A0A4Y7SIU4"/>
<accession>A0A4Y7SIU4</accession>
<organism evidence="2 3">
    <name type="scientific">Coprinellus micaceus</name>
    <name type="common">Glistening ink-cap mushroom</name>
    <name type="synonym">Coprinus micaceus</name>
    <dbReference type="NCBI Taxonomy" id="71717"/>
    <lineage>
        <taxon>Eukaryota</taxon>
        <taxon>Fungi</taxon>
        <taxon>Dikarya</taxon>
        <taxon>Basidiomycota</taxon>
        <taxon>Agaricomycotina</taxon>
        <taxon>Agaricomycetes</taxon>
        <taxon>Agaricomycetidae</taxon>
        <taxon>Agaricales</taxon>
        <taxon>Agaricineae</taxon>
        <taxon>Psathyrellaceae</taxon>
        <taxon>Coprinellus</taxon>
    </lineage>
</organism>
<name>A0A4Y7SIU4_COPMI</name>
<keyword evidence="3" id="KW-1185">Reference proteome</keyword>
<comment type="caution">
    <text evidence="2">The sequence shown here is derived from an EMBL/GenBank/DDBJ whole genome shotgun (WGS) entry which is preliminary data.</text>
</comment>
<proteinExistence type="predicted"/>
<evidence type="ECO:0000313" key="2">
    <source>
        <dbReference type="EMBL" id="TEB21588.1"/>
    </source>
</evidence>
<feature type="region of interest" description="Disordered" evidence="1">
    <location>
        <begin position="68"/>
        <end position="87"/>
    </location>
</feature>
<sequence length="615" mass="66260">MQGVRDAVRVRLPFSEPRSLGPVGSSCGRVQFDAICGGVRLPEGEGWWWMPCDGRWWRKCGEPGRVKETGSLARGGEGKPRGGGDVGTVELGWKGGVELGNGVEKELGGGIVENGFEAVYMLALPEFVASWDLDSWVPVLEIWEEARVRDGGRWKKRLREGVVGALESSRVTRRMGCGVCVALAMGRFIGVSESRRDLDSLFSLLEKGRPGLEVGTGQAREAEQKGDRLELVPLRPPSSPPLRAPYPSSLPSRFMRACILLACRRRLHSLRFLAGVEVGAVDAQAAARLVGCPFGLVIPSMCLLPARGIFTITSSFPSGIENEGEALAKRSTSKHNPYASLPSQTASPDVLVALTSGPPPALSLHAPSGLIVCRGGGIEQGCIEVAIKLMESSGSETRRDLLSTTTSTLTMASDSDRDEDEAFGHEDSLLEVCTCLVGPGLFKQNDTANYLMGFKMCPSDSSGNEPGFWVPFSGDYAASTAEFRLGLCGNAVLEQPASPAPLSGGCRFPKLKLELNYGAIHGDEVSDKDTEDTVRRASAVQAAAAWMLIQRIGCRAPLLSKFNPAPRVVAFYATSLYRQRLAAGTEPQVTLTRNRSFHPVLQARLRYLKVKRGEV</sequence>